<dbReference type="CDD" id="cd00038">
    <property type="entry name" value="CAP_ED"/>
    <property type="match status" value="1"/>
</dbReference>
<reference evidence="2 3" key="1">
    <citation type="submission" date="2019-03" db="EMBL/GenBank/DDBJ databases">
        <title>Genomic Encyclopedia of Archaeal and Bacterial Type Strains, Phase II (KMG-II): from individual species to whole genera.</title>
        <authorList>
            <person name="Goeker M."/>
        </authorList>
    </citation>
    <scope>NUCLEOTIDE SEQUENCE [LARGE SCALE GENOMIC DNA]</scope>
    <source>
        <strain evidence="2 3">DSM 15388</strain>
    </source>
</reference>
<dbReference type="OrthoDB" id="6978933at2"/>
<dbReference type="PANTHER" id="PTHR24567:SF68">
    <property type="entry name" value="DNA-BINDING TRANSCRIPTIONAL DUAL REGULATOR CRP"/>
    <property type="match status" value="1"/>
</dbReference>
<evidence type="ECO:0000313" key="3">
    <source>
        <dbReference type="Proteomes" id="UP000295793"/>
    </source>
</evidence>
<dbReference type="Pfam" id="PF00027">
    <property type="entry name" value="cNMP_binding"/>
    <property type="match status" value="1"/>
</dbReference>
<name>A0A4R3HUM5_9GAMM</name>
<dbReference type="GO" id="GO:0003700">
    <property type="term" value="F:DNA-binding transcription factor activity"/>
    <property type="evidence" value="ECO:0007669"/>
    <property type="project" value="TreeGrafter"/>
</dbReference>
<protein>
    <submittedName>
        <fullName evidence="2">Cyclic nucleotide-binding domain-containing protein</fullName>
    </submittedName>
</protein>
<accession>A0A4R3HUM5</accession>
<dbReference type="InterPro" id="IPR014710">
    <property type="entry name" value="RmlC-like_jellyroll"/>
</dbReference>
<evidence type="ECO:0000259" key="1">
    <source>
        <dbReference type="PROSITE" id="PS50042"/>
    </source>
</evidence>
<dbReference type="InterPro" id="IPR050397">
    <property type="entry name" value="Env_Response_Regulators"/>
</dbReference>
<keyword evidence="3" id="KW-1185">Reference proteome</keyword>
<proteinExistence type="predicted"/>
<dbReference type="SMART" id="SM00100">
    <property type="entry name" value="cNMP"/>
    <property type="match status" value="1"/>
</dbReference>
<dbReference type="SUPFAM" id="SSF51206">
    <property type="entry name" value="cAMP-binding domain-like"/>
    <property type="match status" value="1"/>
</dbReference>
<dbReference type="Proteomes" id="UP000295793">
    <property type="component" value="Unassembled WGS sequence"/>
</dbReference>
<feature type="domain" description="Cyclic nucleotide-binding" evidence="1">
    <location>
        <begin position="140"/>
        <end position="234"/>
    </location>
</feature>
<dbReference type="RefSeq" id="WP_132703787.1">
    <property type="nucleotide sequence ID" value="NZ_SLZR01000024.1"/>
</dbReference>
<dbReference type="PROSITE" id="PS50042">
    <property type="entry name" value="CNMP_BINDING_3"/>
    <property type="match status" value="1"/>
</dbReference>
<dbReference type="Gene3D" id="2.60.120.10">
    <property type="entry name" value="Jelly Rolls"/>
    <property type="match status" value="1"/>
</dbReference>
<gene>
    <name evidence="2" type="ORF">BCF53_1247</name>
</gene>
<dbReference type="GO" id="GO:0005829">
    <property type="term" value="C:cytosol"/>
    <property type="evidence" value="ECO:0007669"/>
    <property type="project" value="TreeGrafter"/>
</dbReference>
<dbReference type="InterPro" id="IPR018490">
    <property type="entry name" value="cNMP-bd_dom_sf"/>
</dbReference>
<dbReference type="InterPro" id="IPR000595">
    <property type="entry name" value="cNMP-bd_dom"/>
</dbReference>
<dbReference type="AlphaFoldDB" id="A0A4R3HUM5"/>
<comment type="caution">
    <text evidence="2">The sequence shown here is derived from an EMBL/GenBank/DDBJ whole genome shotgun (WGS) entry which is preliminary data.</text>
</comment>
<dbReference type="PANTHER" id="PTHR24567">
    <property type="entry name" value="CRP FAMILY TRANSCRIPTIONAL REGULATORY PROTEIN"/>
    <property type="match status" value="1"/>
</dbReference>
<sequence length="245" mass="26959">MILDTQLPENWLLRAQARQLFALNGLDGIASQSYSVAENSLEALPIEQWALVRVLGGSLSLFRGDECLLALEPGDCWLAYPGSLFRWVQESPLELEVWLWSDIPAANQPEFIFGFSDLMLELAAFSAGLSADPVPGFEFFQDGEAIISQGVIADSVYTLIEGRARVLVDGKVVGVARENEILGLQAMLLKTHRTATVVADGPCTAVKVSYENFRSLIETRPDLVIATMETMAQQLSRANERLLNK</sequence>
<organism evidence="2 3">
    <name type="scientific">Reinekea marinisedimentorum</name>
    <dbReference type="NCBI Taxonomy" id="230495"/>
    <lineage>
        <taxon>Bacteria</taxon>
        <taxon>Pseudomonadati</taxon>
        <taxon>Pseudomonadota</taxon>
        <taxon>Gammaproteobacteria</taxon>
        <taxon>Oceanospirillales</taxon>
        <taxon>Saccharospirillaceae</taxon>
        <taxon>Reinekea</taxon>
    </lineage>
</organism>
<evidence type="ECO:0000313" key="2">
    <source>
        <dbReference type="EMBL" id="TCS36424.1"/>
    </source>
</evidence>
<dbReference type="EMBL" id="SLZR01000024">
    <property type="protein sequence ID" value="TCS36424.1"/>
    <property type="molecule type" value="Genomic_DNA"/>
</dbReference>